<gene>
    <name evidence="1" type="ORF">BLNAU_23617</name>
</gene>
<organism evidence="1 2">
    <name type="scientific">Blattamonas nauphoetae</name>
    <dbReference type="NCBI Taxonomy" id="2049346"/>
    <lineage>
        <taxon>Eukaryota</taxon>
        <taxon>Metamonada</taxon>
        <taxon>Preaxostyla</taxon>
        <taxon>Oxymonadida</taxon>
        <taxon>Blattamonas</taxon>
    </lineage>
</organism>
<proteinExistence type="predicted"/>
<name>A0ABQ9WTW3_9EUKA</name>
<dbReference type="EMBL" id="JARBJD010000498">
    <property type="protein sequence ID" value="KAK2941470.1"/>
    <property type="molecule type" value="Genomic_DNA"/>
</dbReference>
<accession>A0ABQ9WTW3</accession>
<keyword evidence="2" id="KW-1185">Reference proteome</keyword>
<evidence type="ECO:0000313" key="1">
    <source>
        <dbReference type="EMBL" id="KAK2941470.1"/>
    </source>
</evidence>
<evidence type="ECO:0000313" key="2">
    <source>
        <dbReference type="Proteomes" id="UP001281761"/>
    </source>
</evidence>
<dbReference type="Proteomes" id="UP001281761">
    <property type="component" value="Unassembled WGS sequence"/>
</dbReference>
<sequence length="257" mass="28720">MVSFTRTIRTLSPVSLHQQHTLLRRHSRTASTAPLVKAMRRSMATIGWILLTVTLDGRRGKESLIAPTTLKGVLTINGSLQQQEQSDRQHWLGWSTPSRSTPQRHFLFLQKSQKIPKKKEMWSKVGLKTIVSLDVFAGSAQIVTKCVKEDVVLTDPTFGDTHLRKWCAVSRGLIQPNTIVAARTSVTISASKPDTSIDIFLRLFELPPNTFEKDEASGHVVDDWQTASPKPVRTMTQHLSSILLANVPKIALTPQRD</sequence>
<comment type="caution">
    <text evidence="1">The sequence shown here is derived from an EMBL/GenBank/DDBJ whole genome shotgun (WGS) entry which is preliminary data.</text>
</comment>
<protein>
    <submittedName>
        <fullName evidence="1">Uncharacterized protein</fullName>
    </submittedName>
</protein>
<reference evidence="1 2" key="1">
    <citation type="journal article" date="2022" name="bioRxiv">
        <title>Genomics of Preaxostyla Flagellates Illuminates Evolutionary Transitions and the Path Towards Mitochondrial Loss.</title>
        <authorList>
            <person name="Novak L.V.F."/>
            <person name="Treitli S.C."/>
            <person name="Pyrih J."/>
            <person name="Halakuc P."/>
            <person name="Pipaliya S.V."/>
            <person name="Vacek V."/>
            <person name="Brzon O."/>
            <person name="Soukal P."/>
            <person name="Eme L."/>
            <person name="Dacks J.B."/>
            <person name="Karnkowska A."/>
            <person name="Elias M."/>
            <person name="Hampl V."/>
        </authorList>
    </citation>
    <scope>NUCLEOTIDE SEQUENCE [LARGE SCALE GENOMIC DNA]</scope>
    <source>
        <strain evidence="1">NAU3</strain>
        <tissue evidence="1">Gut</tissue>
    </source>
</reference>